<sequence>MKKKLGPHNFEKLIEENMNKIKNSEQKIEELREQISESRKQIEAISTEIEPLLEILKEKDEYFSKNENEELKKNWKMYCYIEKYNTQFEQPKVLKLHYCKSYC</sequence>
<evidence type="ECO:0000313" key="1">
    <source>
        <dbReference type="EMBL" id="CAK5127444.1"/>
    </source>
</evidence>
<gene>
    <name evidence="1" type="ORF">MENTE1834_LOCUS48547</name>
</gene>
<reference evidence="1" key="1">
    <citation type="submission" date="2023-11" db="EMBL/GenBank/DDBJ databases">
        <authorList>
            <person name="Poullet M."/>
        </authorList>
    </citation>
    <scope>NUCLEOTIDE SEQUENCE</scope>
    <source>
        <strain evidence="1">E1834</strain>
    </source>
</reference>
<dbReference type="Proteomes" id="UP001497535">
    <property type="component" value="Unassembled WGS sequence"/>
</dbReference>
<dbReference type="EMBL" id="CAVMJV010000240">
    <property type="protein sequence ID" value="CAK5127444.1"/>
    <property type="molecule type" value="Genomic_DNA"/>
</dbReference>
<proteinExistence type="predicted"/>
<accession>A0ACB1B7P0</accession>
<name>A0ACB1B7P0_MELEN</name>
<comment type="caution">
    <text evidence="1">The sequence shown here is derived from an EMBL/GenBank/DDBJ whole genome shotgun (WGS) entry which is preliminary data.</text>
</comment>
<evidence type="ECO:0000313" key="2">
    <source>
        <dbReference type="Proteomes" id="UP001497535"/>
    </source>
</evidence>
<protein>
    <submittedName>
        <fullName evidence="1">Uncharacterized protein</fullName>
    </submittedName>
</protein>
<keyword evidence="2" id="KW-1185">Reference proteome</keyword>
<organism evidence="1 2">
    <name type="scientific">Meloidogyne enterolobii</name>
    <name type="common">Root-knot nematode worm</name>
    <name type="synonym">Meloidogyne mayaguensis</name>
    <dbReference type="NCBI Taxonomy" id="390850"/>
    <lineage>
        <taxon>Eukaryota</taxon>
        <taxon>Metazoa</taxon>
        <taxon>Ecdysozoa</taxon>
        <taxon>Nematoda</taxon>
        <taxon>Chromadorea</taxon>
        <taxon>Rhabditida</taxon>
        <taxon>Tylenchina</taxon>
        <taxon>Tylenchomorpha</taxon>
        <taxon>Tylenchoidea</taxon>
        <taxon>Meloidogynidae</taxon>
        <taxon>Meloidogyninae</taxon>
        <taxon>Meloidogyne</taxon>
    </lineage>
</organism>